<reference evidence="1" key="3">
    <citation type="submission" date="2015-04" db="UniProtKB">
        <authorList>
            <consortium name="EnsemblPlants"/>
        </authorList>
    </citation>
    <scope>IDENTIFICATION</scope>
</reference>
<dbReference type="EnsemblPlants" id="LPERR10G09210.1">
    <property type="protein sequence ID" value="LPERR10G09210.1"/>
    <property type="gene ID" value="LPERR10G09210"/>
</dbReference>
<organism evidence="1 2">
    <name type="scientific">Leersia perrieri</name>
    <dbReference type="NCBI Taxonomy" id="77586"/>
    <lineage>
        <taxon>Eukaryota</taxon>
        <taxon>Viridiplantae</taxon>
        <taxon>Streptophyta</taxon>
        <taxon>Embryophyta</taxon>
        <taxon>Tracheophyta</taxon>
        <taxon>Spermatophyta</taxon>
        <taxon>Magnoliopsida</taxon>
        <taxon>Liliopsida</taxon>
        <taxon>Poales</taxon>
        <taxon>Poaceae</taxon>
        <taxon>BOP clade</taxon>
        <taxon>Oryzoideae</taxon>
        <taxon>Oryzeae</taxon>
        <taxon>Oryzinae</taxon>
        <taxon>Leersia</taxon>
    </lineage>
</organism>
<dbReference type="STRING" id="77586.A0A0D9XKE7"/>
<dbReference type="AlphaFoldDB" id="A0A0D9XKE7"/>
<keyword evidence="2" id="KW-1185">Reference proteome</keyword>
<protein>
    <recommendedName>
        <fullName evidence="3">RPM1 interacting protein 13</fullName>
    </recommendedName>
</protein>
<dbReference type="HOGENOM" id="CLU_037262_0_0_1"/>
<dbReference type="Gramene" id="LPERR10G09210.1">
    <property type="protein sequence ID" value="LPERR10G09210.1"/>
    <property type="gene ID" value="LPERR10G09210"/>
</dbReference>
<sequence>MASVVDFVDISSDEEGFPVTKKLPPPVDSLEWLAELLGQEEERAISDEFDDLEVMGELSAPPVAQKKSKPDCVEEDDDDCVVLDGDPDDVVAVAEEKGSEGDGSSDELQIVAEKGPVACRDFPHSRHLCSNLPFSTTSHVKYCSMCHCYVCDTPAPCNYWGNGTQIYNHCHATDKEKKWKTLRQTFKCKSLPTSHPEKRQDVVYPTMASPGQQDTQCEISLVRPHPINFANQSHLVNVVNQGLNQTRETSTRVSSSVGRTINATRASPATRAVRGTGNAPTVQITQSRTRFKRVGATSPGLATLNDNQFSSTAANNALLHQPSSPHVSQPVQVAPRSMFGTVQKHPPQRSLSAPIAFQGQQYQSASSYQDASNETHVTGPQFARCISLTAQRTQFPEPEMDVDSKSWQDIFDSLASDLGVPEYNMGTAESQQPDRTTSQPLDSIAFEGLGIHSEPVPATANLMPSNGQNVSNGMTSSNGPTETTLILPHLNHQSSLIPDEAHLNNYENSPANGLIMEAAHHRDTQESDSLDLLFDFEFEDWNSAGP</sequence>
<dbReference type="PANTHER" id="PTHR33443:SF38">
    <property type="entry name" value="EXPRESSED PROTEIN"/>
    <property type="match status" value="1"/>
</dbReference>
<evidence type="ECO:0008006" key="3">
    <source>
        <dbReference type="Google" id="ProtNLM"/>
    </source>
</evidence>
<dbReference type="Proteomes" id="UP000032180">
    <property type="component" value="Chromosome 10"/>
</dbReference>
<accession>A0A0D9XKE7</accession>
<reference evidence="1 2" key="1">
    <citation type="submission" date="2012-08" db="EMBL/GenBank/DDBJ databases">
        <title>Oryza genome evolution.</title>
        <authorList>
            <person name="Wing R.A."/>
        </authorList>
    </citation>
    <scope>NUCLEOTIDE SEQUENCE</scope>
</reference>
<dbReference type="eggNOG" id="ENOG502QWDN">
    <property type="taxonomic scope" value="Eukaryota"/>
</dbReference>
<reference evidence="2" key="2">
    <citation type="submission" date="2013-12" db="EMBL/GenBank/DDBJ databases">
        <authorList>
            <person name="Yu Y."/>
            <person name="Lee S."/>
            <person name="de Baynast K."/>
            <person name="Wissotski M."/>
            <person name="Liu L."/>
            <person name="Talag J."/>
            <person name="Goicoechea J."/>
            <person name="Angelova A."/>
            <person name="Jetty R."/>
            <person name="Kudrna D."/>
            <person name="Golser W."/>
            <person name="Rivera L."/>
            <person name="Zhang J."/>
            <person name="Wing R."/>
        </authorList>
    </citation>
    <scope>NUCLEOTIDE SEQUENCE</scope>
</reference>
<dbReference type="PANTHER" id="PTHR33443">
    <property type="entry name" value="ZGC:112980"/>
    <property type="match status" value="1"/>
</dbReference>
<evidence type="ECO:0000313" key="1">
    <source>
        <dbReference type="EnsemblPlants" id="LPERR10G09210.1"/>
    </source>
</evidence>
<name>A0A0D9XKE7_9ORYZ</name>
<proteinExistence type="predicted"/>
<evidence type="ECO:0000313" key="2">
    <source>
        <dbReference type="Proteomes" id="UP000032180"/>
    </source>
</evidence>
<dbReference type="InterPro" id="IPR053234">
    <property type="entry name" value="RPM1_Interactor"/>
</dbReference>